<comment type="similarity">
    <text evidence="1">Belongs to the AHA1 family.</text>
</comment>
<evidence type="ECO:0000313" key="4">
    <source>
        <dbReference type="Proteomes" id="UP000442707"/>
    </source>
</evidence>
<dbReference type="InterPro" id="IPR023393">
    <property type="entry name" value="START-like_dom_sf"/>
</dbReference>
<gene>
    <name evidence="3" type="ORF">F7R91_19410</name>
</gene>
<dbReference type="RefSeq" id="WP_150950324.1">
    <property type="nucleotide sequence ID" value="NZ_VZRB01000012.1"/>
</dbReference>
<proteinExistence type="inferred from homology"/>
<dbReference type="EMBL" id="VZRB01000012">
    <property type="protein sequence ID" value="KAB1145344.1"/>
    <property type="molecule type" value="Genomic_DNA"/>
</dbReference>
<keyword evidence="4" id="KW-1185">Reference proteome</keyword>
<dbReference type="Pfam" id="PF08327">
    <property type="entry name" value="AHSA1"/>
    <property type="match status" value="1"/>
</dbReference>
<evidence type="ECO:0000259" key="2">
    <source>
        <dbReference type="Pfam" id="PF08327"/>
    </source>
</evidence>
<reference evidence="3 4" key="1">
    <citation type="submission" date="2019-09" db="EMBL/GenBank/DDBJ databases">
        <title>Screening of Novel Bioactive Compounds from Soil-Associated.</title>
        <authorList>
            <person name="Zhao S."/>
        </authorList>
    </citation>
    <scope>NUCLEOTIDE SEQUENCE [LARGE SCALE GENOMIC DNA]</scope>
    <source>
        <strain evidence="3 4">HIT-DPA4</strain>
    </source>
</reference>
<evidence type="ECO:0000256" key="1">
    <source>
        <dbReference type="ARBA" id="ARBA00006817"/>
    </source>
</evidence>
<dbReference type="CDD" id="cd07814">
    <property type="entry name" value="SRPBCC_CalC_Aha1-like"/>
    <property type="match status" value="1"/>
</dbReference>
<name>A0A6H9UX95_9ACTN</name>
<feature type="domain" description="Activator of Hsp90 ATPase homologue 1/2-like C-terminal" evidence="2">
    <location>
        <begin position="12"/>
        <end position="130"/>
    </location>
</feature>
<dbReference type="AlphaFoldDB" id="A0A6H9UX95"/>
<dbReference type="Gene3D" id="3.30.530.20">
    <property type="match status" value="1"/>
</dbReference>
<dbReference type="SUPFAM" id="SSF55961">
    <property type="entry name" value="Bet v1-like"/>
    <property type="match status" value="1"/>
</dbReference>
<sequence length="147" mass="16011">MADIALQLHIEAAPHTVYAAISTTEGIHRWFTTTATAEQGVGGLYELSFPGVPEPWRLRVTEAEAGKRLVLAGENGPWTGTVQTYEVLDRPEGGVTLRFTHAGFPAVDDAYRDFTYGWATKFVQLKTYAETGEPAPFFTGASEGENS</sequence>
<protein>
    <submittedName>
        <fullName evidence="3">SRPBCC domain-containing protein</fullName>
    </submittedName>
</protein>
<dbReference type="Proteomes" id="UP000442707">
    <property type="component" value="Unassembled WGS sequence"/>
</dbReference>
<accession>A0A6H9UX95</accession>
<comment type="caution">
    <text evidence="3">The sequence shown here is derived from an EMBL/GenBank/DDBJ whole genome shotgun (WGS) entry which is preliminary data.</text>
</comment>
<evidence type="ECO:0000313" key="3">
    <source>
        <dbReference type="EMBL" id="KAB1145344.1"/>
    </source>
</evidence>
<dbReference type="InterPro" id="IPR013538">
    <property type="entry name" value="ASHA1/2-like_C"/>
</dbReference>
<organism evidence="3 4">
    <name type="scientific">Streptomyces luteolifulvus</name>
    <dbReference type="NCBI Taxonomy" id="2615112"/>
    <lineage>
        <taxon>Bacteria</taxon>
        <taxon>Bacillati</taxon>
        <taxon>Actinomycetota</taxon>
        <taxon>Actinomycetes</taxon>
        <taxon>Kitasatosporales</taxon>
        <taxon>Streptomycetaceae</taxon>
        <taxon>Streptomyces</taxon>
    </lineage>
</organism>